<reference evidence="1 3" key="3">
    <citation type="journal article" date="2015" name="BMC Genomics">
        <title>Sex and parasites: genomic and transcriptomic analysis of Microbotryum lychnidis-dioicae, the biotrophic and plant-castrating anther smut fungus.</title>
        <authorList>
            <person name="Perlin M.H."/>
            <person name="Amselem J."/>
            <person name="Fontanillas E."/>
            <person name="Toh S.S."/>
            <person name="Chen Z."/>
            <person name="Goldberg J."/>
            <person name="Duplessis S."/>
            <person name="Henrissat B."/>
            <person name="Young S."/>
            <person name="Zeng Q."/>
            <person name="Aguileta G."/>
            <person name="Petit E."/>
            <person name="Badouin H."/>
            <person name="Andrews J."/>
            <person name="Razeeq D."/>
            <person name="Gabaldon T."/>
            <person name="Quesneville H."/>
            <person name="Giraud T."/>
            <person name="Hood M.E."/>
            <person name="Schultz D.J."/>
            <person name="Cuomo C.A."/>
        </authorList>
    </citation>
    <scope>NUCLEOTIDE SEQUENCE [LARGE SCALE GENOMIC DNA]</scope>
    <source>
        <strain evidence="3">p1A1 Lamole</strain>
        <strain evidence="1">P1A1 Lamole</strain>
    </source>
</reference>
<evidence type="ECO:0000313" key="3">
    <source>
        <dbReference type="Proteomes" id="UP000017200"/>
    </source>
</evidence>
<protein>
    <submittedName>
        <fullName evidence="1 2">Uncharacterized protein</fullName>
    </submittedName>
</protein>
<proteinExistence type="predicted"/>
<dbReference type="EMBL" id="GL541795">
    <property type="protein sequence ID" value="KDE02663.1"/>
    <property type="molecule type" value="Genomic_DNA"/>
</dbReference>
<reference evidence="2" key="4">
    <citation type="submission" date="2015-06" db="UniProtKB">
        <authorList>
            <consortium name="EnsemblFungi"/>
        </authorList>
    </citation>
    <scope>IDENTIFICATION</scope>
</reference>
<dbReference type="OrthoDB" id="430207at2759"/>
<dbReference type="EMBL" id="AEIJ01000890">
    <property type="status" value="NOT_ANNOTATED_CDS"/>
    <property type="molecule type" value="Genomic_DNA"/>
</dbReference>
<dbReference type="STRING" id="683840.U5HID8"/>
<dbReference type="InParanoid" id="U5HID8"/>
<reference evidence="1" key="2">
    <citation type="submission" date="2010-11" db="EMBL/GenBank/DDBJ databases">
        <authorList>
            <consortium name="The Broad Institute Genome Sequencing Platform"/>
            <person name="Earl A."/>
            <person name="Ward D."/>
            <person name="Feldgarden M."/>
            <person name="Gevers D."/>
            <person name="Butler R."/>
            <person name="Young S.K."/>
            <person name="Zeng Q."/>
            <person name="Gargeya S."/>
            <person name="Fitzgerald M."/>
            <person name="Haas B."/>
            <person name="Abouelleil A."/>
            <person name="Alvarado L."/>
            <person name="Arachchi H.M."/>
            <person name="Berlin A."/>
            <person name="Brown A."/>
            <person name="Chapman S.B."/>
            <person name="Chen Z."/>
            <person name="Dunbar C."/>
            <person name="Freedman E."/>
            <person name="Gearin G."/>
            <person name="Gellesch M."/>
            <person name="Goldberg J."/>
            <person name="Griggs A."/>
            <person name="Gujja S."/>
            <person name="Heilman E."/>
            <person name="Heiman D."/>
            <person name="Howarth C."/>
            <person name="Larson L."/>
            <person name="Lui A."/>
            <person name="MacDonald P.J.P."/>
            <person name="Mehta T."/>
            <person name="Montmayeur A."/>
            <person name="Murphy C."/>
            <person name="Neiman D."/>
            <person name="Pearson M."/>
            <person name="Priest M."/>
            <person name="Roberts A."/>
            <person name="Saif S."/>
            <person name="Shea T."/>
            <person name="Shenoy N."/>
            <person name="Sisk P."/>
            <person name="Stolte C."/>
            <person name="Sykes S."/>
            <person name="White J."/>
            <person name="Yandava C."/>
            <person name="Wortman J."/>
            <person name="Nusbaum C."/>
            <person name="Birren B."/>
        </authorList>
    </citation>
    <scope>NUCLEOTIDE SEQUENCE</scope>
    <source>
        <strain evidence="1">P1A1 Lamole</strain>
    </source>
</reference>
<accession>U5HID8</accession>
<dbReference type="EnsemblFungi" id="MVLG_06799T0">
    <property type="protein sequence ID" value="MVLG_06799T0"/>
    <property type="gene ID" value="MVLG_06799"/>
</dbReference>
<evidence type="ECO:0000313" key="1">
    <source>
        <dbReference type="EMBL" id="KDE02663.1"/>
    </source>
</evidence>
<reference evidence="3" key="1">
    <citation type="submission" date="2010-11" db="EMBL/GenBank/DDBJ databases">
        <title>The genome sequence of Microbotryum violaceum strain p1A1 Lamole.</title>
        <authorList>
            <person name="Cuomo C."/>
            <person name="Perlin M."/>
            <person name="Young S.K."/>
            <person name="Zeng Q."/>
            <person name="Gargeya S."/>
            <person name="Alvarado L."/>
            <person name="Berlin A."/>
            <person name="Chapman S.B."/>
            <person name="Chen Z."/>
            <person name="Freedman E."/>
            <person name="Gellesch M."/>
            <person name="Goldberg J."/>
            <person name="Griggs A."/>
            <person name="Gujja S."/>
            <person name="Heilman E."/>
            <person name="Heiman D."/>
            <person name="Howarth C."/>
            <person name="Mehta T."/>
            <person name="Neiman D."/>
            <person name="Pearson M."/>
            <person name="Roberts A."/>
            <person name="Saif S."/>
            <person name="Shea T."/>
            <person name="Shenoy N."/>
            <person name="Sisk P."/>
            <person name="Stolte C."/>
            <person name="Sykes S."/>
            <person name="White J."/>
            <person name="Yandava C."/>
            <person name="Haas B."/>
            <person name="Nusbaum C."/>
            <person name="Birren B."/>
        </authorList>
    </citation>
    <scope>NUCLEOTIDE SEQUENCE [LARGE SCALE GENOMIC DNA]</scope>
    <source>
        <strain evidence="3">p1A1 Lamole</strain>
    </source>
</reference>
<gene>
    <name evidence="1" type="ORF">MVLG_06799</name>
</gene>
<evidence type="ECO:0000313" key="2">
    <source>
        <dbReference type="EnsemblFungi" id="MVLG_06799T0"/>
    </source>
</evidence>
<sequence length="89" mass="9773">MLRLSSISQAHAAEFERLQDRLWTSTSHSWCLFFPAQIVNIVASCLWSVYLASAQRVGALPPQEETTPTFKGVKGLGDEPVLIVATEAV</sequence>
<organism evidence="1">
    <name type="scientific">Microbotryum lychnidis-dioicae (strain p1A1 Lamole / MvSl-1064)</name>
    <name type="common">Anther smut fungus</name>
    <dbReference type="NCBI Taxonomy" id="683840"/>
    <lineage>
        <taxon>Eukaryota</taxon>
        <taxon>Fungi</taxon>
        <taxon>Dikarya</taxon>
        <taxon>Basidiomycota</taxon>
        <taxon>Pucciniomycotina</taxon>
        <taxon>Microbotryomycetes</taxon>
        <taxon>Microbotryales</taxon>
        <taxon>Microbotryaceae</taxon>
        <taxon>Microbotryum</taxon>
    </lineage>
</organism>
<dbReference type="Proteomes" id="UP000017200">
    <property type="component" value="Unassembled WGS sequence"/>
</dbReference>
<dbReference type="HOGENOM" id="CLU_2456448_0_0_1"/>
<name>U5HID8_USTV1</name>
<keyword evidence="3" id="KW-1185">Reference proteome</keyword>
<dbReference type="AlphaFoldDB" id="U5HID8"/>